<accession>A0A316BKL6</accession>
<evidence type="ECO:0000313" key="2">
    <source>
        <dbReference type="Proteomes" id="UP000245396"/>
    </source>
</evidence>
<comment type="caution">
    <text evidence="1">The sequence shown here is derived from an EMBL/GenBank/DDBJ whole genome shotgun (WGS) entry which is preliminary data.</text>
</comment>
<dbReference type="RefSeq" id="WP_109614851.1">
    <property type="nucleotide sequence ID" value="NZ_QGGG01000026.1"/>
</dbReference>
<sequence>MSLRITDHDGHQGCYFERTPEKLVLEGYRHWLAGFETGSVAPWELTLTLYSELLGPAAGRRAMSELSHFVRTLRQCAACPLRSFPFGAHHVCRDECLALGLIAALQHGQEQTALLCLDAMACRPLQQAVGAAAGDFAQTLSGLDQHLLPIPQGAIEDVLSRATARTIH</sequence>
<dbReference type="EMBL" id="QGGG01000026">
    <property type="protein sequence ID" value="PWJ73587.1"/>
    <property type="molecule type" value="Genomic_DNA"/>
</dbReference>
<proteinExistence type="predicted"/>
<dbReference type="AlphaFoldDB" id="A0A316BKL6"/>
<reference evidence="1 2" key="1">
    <citation type="submission" date="2018-05" db="EMBL/GenBank/DDBJ databases">
        <title>Genomic Encyclopedia of Type Strains, Phase IV (KMG-IV): sequencing the most valuable type-strain genomes for metagenomic binning, comparative biology and taxonomic classification.</title>
        <authorList>
            <person name="Goeker M."/>
        </authorList>
    </citation>
    <scope>NUCLEOTIDE SEQUENCE [LARGE SCALE GENOMIC DNA]</scope>
    <source>
        <strain evidence="1 2">DSM 6986</strain>
    </source>
</reference>
<evidence type="ECO:0000313" key="1">
    <source>
        <dbReference type="EMBL" id="PWJ73587.1"/>
    </source>
</evidence>
<dbReference type="OrthoDB" id="7867040at2"/>
<name>A0A316BKL6_PSESE</name>
<dbReference type="Proteomes" id="UP000245396">
    <property type="component" value="Unassembled WGS sequence"/>
</dbReference>
<organism evidence="1 2">
    <name type="scientific">Pseudaminobacter salicylatoxidans</name>
    <dbReference type="NCBI Taxonomy" id="93369"/>
    <lineage>
        <taxon>Bacteria</taxon>
        <taxon>Pseudomonadati</taxon>
        <taxon>Pseudomonadota</taxon>
        <taxon>Alphaproteobacteria</taxon>
        <taxon>Hyphomicrobiales</taxon>
        <taxon>Phyllobacteriaceae</taxon>
        <taxon>Pseudaminobacter</taxon>
    </lineage>
</organism>
<gene>
    <name evidence="1" type="ORF">C7441_12618</name>
</gene>
<protein>
    <submittedName>
        <fullName evidence="1">Uncharacterized protein</fullName>
    </submittedName>
</protein>
<dbReference type="STRING" id="1192868.GCA_000304395_02497"/>
<keyword evidence="2" id="KW-1185">Reference proteome</keyword>